<dbReference type="SUPFAM" id="SSF53474">
    <property type="entry name" value="alpha/beta-Hydrolases"/>
    <property type="match status" value="1"/>
</dbReference>
<gene>
    <name evidence="2" type="ORF">JQX08_22085</name>
</gene>
<dbReference type="InterPro" id="IPR029058">
    <property type="entry name" value="AB_hydrolase_fold"/>
</dbReference>
<evidence type="ECO:0000313" key="3">
    <source>
        <dbReference type="Proteomes" id="UP000717995"/>
    </source>
</evidence>
<sequence>MAAAHSWRGAPLAGTPFRLQSYAPDGFVAGAPLTVYIEGDGFSWRTSRQPSQDPTPIDPLALRLALAQPDGNAAYLGRPCQYLDADRAPCSQRYWTEARFAAEVVASLDQALSQLKQRAGAEQLVLVGYSGGAALALLLAARRTDVAQVISVAGNLDHAAWTAYHRVQPLRASLNPHDQLAALASVPQRHLLGGADTVMPAALGAAFVADLPRPNAASSEVFADFDHHCCWVEQWPQLWPRLRISPAR</sequence>
<dbReference type="EMBL" id="JAFEUP010000008">
    <property type="protein sequence ID" value="MBM7063419.1"/>
    <property type="molecule type" value="Genomic_DNA"/>
</dbReference>
<dbReference type="GO" id="GO:0016787">
    <property type="term" value="F:hydrolase activity"/>
    <property type="evidence" value="ECO:0007669"/>
    <property type="project" value="UniProtKB-KW"/>
</dbReference>
<feature type="domain" description="Dienelactone hydrolase" evidence="1">
    <location>
        <begin position="84"/>
        <end position="202"/>
    </location>
</feature>
<evidence type="ECO:0000313" key="2">
    <source>
        <dbReference type="EMBL" id="MBM7063419.1"/>
    </source>
</evidence>
<keyword evidence="2" id="KW-0378">Hydrolase</keyword>
<dbReference type="Gene3D" id="3.40.50.1820">
    <property type="entry name" value="alpha/beta hydrolase"/>
    <property type="match status" value="1"/>
</dbReference>
<organism evidence="2 3">
    <name type="scientific">Zestomonas insulae</name>
    <dbReference type="NCBI Taxonomy" id="2809017"/>
    <lineage>
        <taxon>Bacteria</taxon>
        <taxon>Pseudomonadati</taxon>
        <taxon>Pseudomonadota</taxon>
        <taxon>Gammaproteobacteria</taxon>
        <taxon>Pseudomonadales</taxon>
        <taxon>Pseudomonadaceae</taxon>
        <taxon>Zestomonas</taxon>
    </lineage>
</organism>
<dbReference type="Pfam" id="PF01738">
    <property type="entry name" value="DLH"/>
    <property type="match status" value="1"/>
</dbReference>
<dbReference type="Proteomes" id="UP000717995">
    <property type="component" value="Unassembled WGS sequence"/>
</dbReference>
<dbReference type="InterPro" id="IPR002925">
    <property type="entry name" value="Dienelactn_hydro"/>
</dbReference>
<keyword evidence="3" id="KW-1185">Reference proteome</keyword>
<protein>
    <submittedName>
        <fullName evidence="2">Dienelactone hydrolase family protein</fullName>
    </submittedName>
</protein>
<reference evidence="2 3" key="1">
    <citation type="submission" date="2021-02" db="EMBL/GenBank/DDBJ databases">
        <authorList>
            <person name="Lee D.-H."/>
        </authorList>
    </citation>
    <scope>NUCLEOTIDE SEQUENCE [LARGE SCALE GENOMIC DNA]</scope>
    <source>
        <strain evidence="2 3">UL073</strain>
    </source>
</reference>
<proteinExistence type="predicted"/>
<name>A0ABS2IM13_9GAMM</name>
<evidence type="ECO:0000259" key="1">
    <source>
        <dbReference type="Pfam" id="PF01738"/>
    </source>
</evidence>
<accession>A0ABS2IM13</accession>
<comment type="caution">
    <text evidence="2">The sequence shown here is derived from an EMBL/GenBank/DDBJ whole genome shotgun (WGS) entry which is preliminary data.</text>
</comment>